<dbReference type="Proteomes" id="UP000570514">
    <property type="component" value="Unassembled WGS sequence"/>
</dbReference>
<dbReference type="RefSeq" id="WP_167081752.1">
    <property type="nucleotide sequence ID" value="NZ_BAAADC010000001.1"/>
</dbReference>
<protein>
    <submittedName>
        <fullName evidence="1">Uncharacterized small protein (DUF1192 family)</fullName>
    </submittedName>
</protein>
<accession>A0A846MWC8</accession>
<keyword evidence="2" id="KW-1185">Reference proteome</keyword>
<evidence type="ECO:0000313" key="1">
    <source>
        <dbReference type="EMBL" id="NIK87824.1"/>
    </source>
</evidence>
<name>A0A846MWC8_9PROT</name>
<dbReference type="AlphaFoldDB" id="A0A846MWC8"/>
<comment type="caution">
    <text evidence="1">The sequence shown here is derived from an EMBL/GenBank/DDBJ whole genome shotgun (WGS) entry which is preliminary data.</text>
</comment>
<dbReference type="EMBL" id="JAASRM010000001">
    <property type="protein sequence ID" value="NIK87824.1"/>
    <property type="molecule type" value="Genomic_DNA"/>
</dbReference>
<reference evidence="1 2" key="1">
    <citation type="submission" date="2020-03" db="EMBL/GenBank/DDBJ databases">
        <title>Genomic Encyclopedia of Type Strains, Phase IV (KMG-IV): sequencing the most valuable type-strain genomes for metagenomic binning, comparative biology and taxonomic classification.</title>
        <authorList>
            <person name="Goeker M."/>
        </authorList>
    </citation>
    <scope>NUCLEOTIDE SEQUENCE [LARGE SCALE GENOMIC DNA]</scope>
    <source>
        <strain evidence="1 2">DSM 19867</strain>
    </source>
</reference>
<organism evidence="1 2">
    <name type="scientific">Rhizomicrobium palustre</name>
    <dbReference type="NCBI Taxonomy" id="189966"/>
    <lineage>
        <taxon>Bacteria</taxon>
        <taxon>Pseudomonadati</taxon>
        <taxon>Pseudomonadota</taxon>
        <taxon>Alphaproteobacteria</taxon>
        <taxon>Micropepsales</taxon>
        <taxon>Micropepsaceae</taxon>
        <taxon>Rhizomicrobium</taxon>
    </lineage>
</organism>
<proteinExistence type="predicted"/>
<gene>
    <name evidence="1" type="ORF">FHS83_001142</name>
</gene>
<sequence>MAIDPEELLPRKKAPEILIGQDLSTLSEFELKARIAALKEEVERCEAAILARQSTRSAADAFFKR</sequence>
<evidence type="ECO:0000313" key="2">
    <source>
        <dbReference type="Proteomes" id="UP000570514"/>
    </source>
</evidence>
<dbReference type="Pfam" id="PF06698">
    <property type="entry name" value="DUF1192"/>
    <property type="match status" value="1"/>
</dbReference>
<dbReference type="InterPro" id="IPR009579">
    <property type="entry name" value="DUF1192"/>
</dbReference>